<keyword evidence="2" id="KW-1185">Reference proteome</keyword>
<evidence type="ECO:0000313" key="1">
    <source>
        <dbReference type="EMBL" id="MBE9661666.1"/>
    </source>
</evidence>
<gene>
    <name evidence="1" type="ORF">IRJ16_07195</name>
</gene>
<proteinExistence type="predicted"/>
<evidence type="ECO:0008006" key="3">
    <source>
        <dbReference type="Google" id="ProtNLM"/>
    </source>
</evidence>
<sequence length="64" mass="7539">MEPAENPPEFEALRQLKHDIKNELAGMILCLEQLRYEITDPQPDWEYYMDSISNGCKNINKLLK</sequence>
<reference evidence="1" key="1">
    <citation type="submission" date="2020-10" db="EMBL/GenBank/DDBJ databases">
        <title>Mucilaginibacter mali sp. nov., isolated from rhizosphere soil of apple orchard.</title>
        <authorList>
            <person name="Lee J.-S."/>
            <person name="Kim H.S."/>
            <person name="Kim J.-S."/>
        </authorList>
    </citation>
    <scope>NUCLEOTIDE SEQUENCE</scope>
    <source>
        <strain evidence="1">KCTC 22746</strain>
    </source>
</reference>
<dbReference type="Proteomes" id="UP000622475">
    <property type="component" value="Unassembled WGS sequence"/>
</dbReference>
<evidence type="ECO:0000313" key="2">
    <source>
        <dbReference type="Proteomes" id="UP000622475"/>
    </source>
</evidence>
<dbReference type="AlphaFoldDB" id="A0A929L1S3"/>
<comment type="caution">
    <text evidence="1">The sequence shown here is derived from an EMBL/GenBank/DDBJ whole genome shotgun (WGS) entry which is preliminary data.</text>
</comment>
<name>A0A929L1S3_9SPHI</name>
<dbReference type="RefSeq" id="WP_194110845.1">
    <property type="nucleotide sequence ID" value="NZ_JADFFL010000002.1"/>
</dbReference>
<organism evidence="1 2">
    <name type="scientific">Mucilaginibacter myungsuensis</name>
    <dbReference type="NCBI Taxonomy" id="649104"/>
    <lineage>
        <taxon>Bacteria</taxon>
        <taxon>Pseudomonadati</taxon>
        <taxon>Bacteroidota</taxon>
        <taxon>Sphingobacteriia</taxon>
        <taxon>Sphingobacteriales</taxon>
        <taxon>Sphingobacteriaceae</taxon>
        <taxon>Mucilaginibacter</taxon>
    </lineage>
</organism>
<protein>
    <recommendedName>
        <fullName evidence="3">Signal transduction histidine kinase dimerisation/phosphoacceptor domain-containing protein</fullName>
    </recommendedName>
</protein>
<dbReference type="EMBL" id="JADFFL010000002">
    <property type="protein sequence ID" value="MBE9661666.1"/>
    <property type="molecule type" value="Genomic_DNA"/>
</dbReference>
<accession>A0A929L1S3</accession>